<feature type="transmembrane region" description="Helical" evidence="2">
    <location>
        <begin position="268"/>
        <end position="289"/>
    </location>
</feature>
<accession>A0ABU6AD06</accession>
<evidence type="ECO:0000313" key="3">
    <source>
        <dbReference type="EMBL" id="MEB3369225.1"/>
    </source>
</evidence>
<sequence>MVDQDQADASGEAGDPGGQEHDEASEDQRETEQLAERGEPESGTPDRRLGLVADPDMPEQVTRRLADELPELLSDEQHSWAVEVDVDPVTAGRHNTRDILGSTRERMDQHDWDYAICLTDLPVRADGLPVVAESDLDRNVAVVSLPALGGTQVYRRSRQVMLQIVDELTGRGGGGENRYGLDSKLARLLAPVHRQEHDGEHEADVRYTTTRRRGRLRLLSGMVRSNQPAQLVFGLRSALAAAVATSAFGLSSSTIWQIGDQLGVYRQVIAGFVSVVLLVFWLITAHGLWEKRRSESEQDREQVLLYNTSTVATLTIGVGVMYLGLFVINLAVALFIVPPNLLASTLGHAADFTRYLTLAWGFTTMGVIAGALGSSLESDQAVRQAAYGYREEQRRSEQQH</sequence>
<feature type="transmembrane region" description="Helical" evidence="2">
    <location>
        <begin position="310"/>
        <end position="337"/>
    </location>
</feature>
<feature type="transmembrane region" description="Helical" evidence="2">
    <location>
        <begin position="231"/>
        <end position="256"/>
    </location>
</feature>
<name>A0ABU6AD06_9PSEU</name>
<keyword evidence="2" id="KW-1133">Transmembrane helix</keyword>
<reference evidence="3 4" key="1">
    <citation type="submission" date="2023-10" db="EMBL/GenBank/DDBJ databases">
        <title>Saccharopolyspora sp. nov., isolated from mangrove soil.</title>
        <authorList>
            <person name="Lu Y."/>
            <person name="Liu W."/>
        </authorList>
    </citation>
    <scope>NUCLEOTIDE SEQUENCE [LARGE SCALE GENOMIC DNA]</scope>
    <source>
        <strain evidence="3 4">S2-29</strain>
    </source>
</reference>
<comment type="caution">
    <text evidence="3">The sequence shown here is derived from an EMBL/GenBank/DDBJ whole genome shotgun (WGS) entry which is preliminary data.</text>
</comment>
<dbReference type="RefSeq" id="WP_324266714.1">
    <property type="nucleotide sequence ID" value="NZ_JAWLNX010000011.1"/>
</dbReference>
<protein>
    <recommendedName>
        <fullName evidence="5">5,10-methylene-tetrahydrofolate dehydrogenase</fullName>
    </recommendedName>
</protein>
<evidence type="ECO:0000256" key="2">
    <source>
        <dbReference type="SAM" id="Phobius"/>
    </source>
</evidence>
<keyword evidence="2" id="KW-0472">Membrane</keyword>
<feature type="compositionally biased region" description="Basic and acidic residues" evidence="1">
    <location>
        <begin position="18"/>
        <end position="49"/>
    </location>
</feature>
<dbReference type="EMBL" id="JAWLNX010000011">
    <property type="protein sequence ID" value="MEB3369225.1"/>
    <property type="molecule type" value="Genomic_DNA"/>
</dbReference>
<keyword evidence="2" id="KW-0812">Transmembrane</keyword>
<proteinExistence type="predicted"/>
<gene>
    <name evidence="3" type="ORF">R4I43_17590</name>
</gene>
<evidence type="ECO:0000256" key="1">
    <source>
        <dbReference type="SAM" id="MobiDB-lite"/>
    </source>
</evidence>
<evidence type="ECO:0000313" key="4">
    <source>
        <dbReference type="Proteomes" id="UP001327093"/>
    </source>
</evidence>
<feature type="region of interest" description="Disordered" evidence="1">
    <location>
        <begin position="1"/>
        <end position="58"/>
    </location>
</feature>
<feature type="transmembrane region" description="Helical" evidence="2">
    <location>
        <begin position="357"/>
        <end position="376"/>
    </location>
</feature>
<evidence type="ECO:0008006" key="5">
    <source>
        <dbReference type="Google" id="ProtNLM"/>
    </source>
</evidence>
<dbReference type="Proteomes" id="UP001327093">
    <property type="component" value="Unassembled WGS sequence"/>
</dbReference>
<organism evidence="3 4">
    <name type="scientific">Saccharopolyspora mangrovi</name>
    <dbReference type="NCBI Taxonomy" id="3082379"/>
    <lineage>
        <taxon>Bacteria</taxon>
        <taxon>Bacillati</taxon>
        <taxon>Actinomycetota</taxon>
        <taxon>Actinomycetes</taxon>
        <taxon>Pseudonocardiales</taxon>
        <taxon>Pseudonocardiaceae</taxon>
        <taxon>Saccharopolyspora</taxon>
    </lineage>
</organism>
<keyword evidence="4" id="KW-1185">Reference proteome</keyword>